<dbReference type="EMBL" id="JAAMPI010000701">
    <property type="protein sequence ID" value="KAF4629253.1"/>
    <property type="molecule type" value="Genomic_DNA"/>
</dbReference>
<evidence type="ECO:0000313" key="6">
    <source>
        <dbReference type="Proteomes" id="UP000566819"/>
    </source>
</evidence>
<dbReference type="Proteomes" id="UP000566819">
    <property type="component" value="Unassembled WGS sequence"/>
</dbReference>
<keyword evidence="4" id="KW-0479">Metal-binding</keyword>
<dbReference type="AlphaFoldDB" id="A0A8H4RHW4"/>
<proteinExistence type="inferred from homology"/>
<dbReference type="OrthoDB" id="2861623at2759"/>
<comment type="cofactor">
    <cofactor evidence="1 4">
        <name>Mg(2+)</name>
        <dbReference type="ChEBI" id="CHEBI:18420"/>
    </cofactor>
</comment>
<dbReference type="GO" id="GO:0008299">
    <property type="term" value="P:isoprenoid biosynthetic process"/>
    <property type="evidence" value="ECO:0007669"/>
    <property type="project" value="UniProtKB-ARBA"/>
</dbReference>
<sequence length="417" mass="47567">MDSPSGFGSEQLLLALKGQKVVIPNLQNIFRKWPQGVNNELENNQLVVDQYLDSLLPEDDKRLAKLKASDFGFFGAAWWPEAPKENLRIVTIFSIWVFIPLGTILKDQLLIGKSYSFGMMIFKELDSEAGILLNDFATSQIFRADTVSYVRHCLGFCSYSYGECKVPQNHIIRSFEMIGNAICKVYNEDQRRNLLNEIELYIEMTEVEQEIRLSGSLPSVQSYWKYRMGTSAVRVSLSTNEYSKEFVAPQSIFLHISMRKLWDKANEIIWISSVNDIMSVKKELSQGSAESLIPLLFIESGSAQMAVTSAIEMLRIAVEEFDECATKLTTTYINDEKASIPLQYFIEACQFNCTGNLNWSLITKRYGIVAATRWWEFYTDVVKDGGGKFAFEVELMHRKYGSIIRASPDELHVKDPE</sequence>
<dbReference type="InterPro" id="IPR008949">
    <property type="entry name" value="Isoprenoid_synthase_dom_sf"/>
</dbReference>
<dbReference type="EC" id="4.2.3.-" evidence="4"/>
<reference evidence="5 6" key="1">
    <citation type="submission" date="2020-03" db="EMBL/GenBank/DDBJ databases">
        <title>Draft Genome Sequence of Cudoniella acicularis.</title>
        <authorList>
            <person name="Buettner E."/>
            <person name="Kellner H."/>
        </authorList>
    </citation>
    <scope>NUCLEOTIDE SEQUENCE [LARGE SCALE GENOMIC DNA]</scope>
    <source>
        <strain evidence="5 6">DSM 108380</strain>
    </source>
</reference>
<accession>A0A8H4RHW4</accession>
<dbReference type="Gene3D" id="1.10.600.10">
    <property type="entry name" value="Farnesyl Diphosphate Synthase"/>
    <property type="match status" value="1"/>
</dbReference>
<evidence type="ECO:0000256" key="4">
    <source>
        <dbReference type="RuleBase" id="RU366034"/>
    </source>
</evidence>
<protein>
    <recommendedName>
        <fullName evidence="4">Terpene synthase</fullName>
        <ecNumber evidence="4">4.2.3.-</ecNumber>
    </recommendedName>
</protein>
<dbReference type="SUPFAM" id="SSF48576">
    <property type="entry name" value="Terpenoid synthases"/>
    <property type="match status" value="1"/>
</dbReference>
<dbReference type="GO" id="GO:0046872">
    <property type="term" value="F:metal ion binding"/>
    <property type="evidence" value="ECO:0007669"/>
    <property type="project" value="UniProtKB-KW"/>
</dbReference>
<comment type="similarity">
    <text evidence="2 4">Belongs to the terpene synthase family.</text>
</comment>
<name>A0A8H4RHW4_9HELO</name>
<evidence type="ECO:0000256" key="1">
    <source>
        <dbReference type="ARBA" id="ARBA00001946"/>
    </source>
</evidence>
<evidence type="ECO:0000313" key="5">
    <source>
        <dbReference type="EMBL" id="KAF4629253.1"/>
    </source>
</evidence>
<gene>
    <name evidence="5" type="ORF">G7Y89_g8894</name>
</gene>
<keyword evidence="6" id="KW-1185">Reference proteome</keyword>
<dbReference type="Pfam" id="PF19086">
    <property type="entry name" value="Terpene_syn_C_2"/>
    <property type="match status" value="1"/>
</dbReference>
<keyword evidence="3 4" id="KW-0460">Magnesium</keyword>
<keyword evidence="4" id="KW-0456">Lyase</keyword>
<comment type="caution">
    <text evidence="5">The sequence shown here is derived from an EMBL/GenBank/DDBJ whole genome shotgun (WGS) entry which is preliminary data.</text>
</comment>
<dbReference type="PANTHER" id="PTHR35201:SF4">
    <property type="entry name" value="BETA-PINACENE SYNTHASE-RELATED"/>
    <property type="match status" value="1"/>
</dbReference>
<dbReference type="GO" id="GO:0010333">
    <property type="term" value="F:terpene synthase activity"/>
    <property type="evidence" value="ECO:0007669"/>
    <property type="project" value="InterPro"/>
</dbReference>
<organism evidence="5 6">
    <name type="scientific">Cudoniella acicularis</name>
    <dbReference type="NCBI Taxonomy" id="354080"/>
    <lineage>
        <taxon>Eukaryota</taxon>
        <taxon>Fungi</taxon>
        <taxon>Dikarya</taxon>
        <taxon>Ascomycota</taxon>
        <taxon>Pezizomycotina</taxon>
        <taxon>Leotiomycetes</taxon>
        <taxon>Helotiales</taxon>
        <taxon>Tricladiaceae</taxon>
        <taxon>Cudoniella</taxon>
    </lineage>
</organism>
<evidence type="ECO:0000256" key="3">
    <source>
        <dbReference type="ARBA" id="ARBA00022842"/>
    </source>
</evidence>
<dbReference type="InterPro" id="IPR034686">
    <property type="entry name" value="Terpene_cyclase-like_2"/>
</dbReference>
<dbReference type="PANTHER" id="PTHR35201">
    <property type="entry name" value="TERPENE SYNTHASE"/>
    <property type="match status" value="1"/>
</dbReference>
<evidence type="ECO:0000256" key="2">
    <source>
        <dbReference type="ARBA" id="ARBA00006333"/>
    </source>
</evidence>